<dbReference type="SUPFAM" id="SSF55486">
    <property type="entry name" value="Metalloproteases ('zincins'), catalytic domain"/>
    <property type="match status" value="1"/>
</dbReference>
<dbReference type="PROSITE" id="PS50214">
    <property type="entry name" value="DISINTEGRIN_2"/>
    <property type="match status" value="1"/>
</dbReference>
<accession>A0A813QB80</accession>
<dbReference type="GO" id="GO:0004222">
    <property type="term" value="F:metalloendopeptidase activity"/>
    <property type="evidence" value="ECO:0007669"/>
    <property type="project" value="InterPro"/>
</dbReference>
<dbReference type="EMBL" id="CAJNOM010000007">
    <property type="protein sequence ID" value="CAF0764588.1"/>
    <property type="molecule type" value="Genomic_DNA"/>
</dbReference>
<dbReference type="OrthoDB" id="2149267at2759"/>
<dbReference type="PROSITE" id="PS50215">
    <property type="entry name" value="ADAM_MEPRO"/>
    <property type="match status" value="1"/>
</dbReference>
<keyword evidence="6" id="KW-1185">Reference proteome</keyword>
<evidence type="ECO:0000313" key="6">
    <source>
        <dbReference type="Proteomes" id="UP000663832"/>
    </source>
</evidence>
<dbReference type="GO" id="GO:0046872">
    <property type="term" value="F:metal ion binding"/>
    <property type="evidence" value="ECO:0007669"/>
    <property type="project" value="UniProtKB-KW"/>
</dbReference>
<evidence type="ECO:0000256" key="2">
    <source>
        <dbReference type="SAM" id="Phobius"/>
    </source>
</evidence>
<dbReference type="PANTHER" id="PTHR45702">
    <property type="entry name" value="ADAM10/ADAM17 METALLOPEPTIDASE FAMILY MEMBER"/>
    <property type="match status" value="1"/>
</dbReference>
<dbReference type="InterPro" id="IPR001590">
    <property type="entry name" value="Peptidase_M12B"/>
</dbReference>
<evidence type="ECO:0008006" key="7">
    <source>
        <dbReference type="Google" id="ProtNLM"/>
    </source>
</evidence>
<dbReference type="InterPro" id="IPR036436">
    <property type="entry name" value="Disintegrin_dom_sf"/>
</dbReference>
<dbReference type="PANTHER" id="PTHR45702:SF2">
    <property type="entry name" value="KUZBANIAN, ISOFORM A"/>
    <property type="match status" value="1"/>
</dbReference>
<feature type="domain" description="Disintegrin" evidence="3">
    <location>
        <begin position="306"/>
        <end position="388"/>
    </location>
</feature>
<feature type="binding site" evidence="1">
    <location>
        <position position="222"/>
    </location>
    <ligand>
        <name>Zn(2+)</name>
        <dbReference type="ChEBI" id="CHEBI:29105"/>
        <note>catalytic</note>
    </ligand>
</feature>
<organism evidence="5 6">
    <name type="scientific">Adineta steineri</name>
    <dbReference type="NCBI Taxonomy" id="433720"/>
    <lineage>
        <taxon>Eukaryota</taxon>
        <taxon>Metazoa</taxon>
        <taxon>Spiralia</taxon>
        <taxon>Gnathifera</taxon>
        <taxon>Rotifera</taxon>
        <taxon>Eurotatoria</taxon>
        <taxon>Bdelloidea</taxon>
        <taxon>Adinetida</taxon>
        <taxon>Adinetidae</taxon>
        <taxon>Adineta</taxon>
    </lineage>
</organism>
<feature type="binding site" evidence="1">
    <location>
        <position position="226"/>
    </location>
    <ligand>
        <name>Zn(2+)</name>
        <dbReference type="ChEBI" id="CHEBI:29105"/>
        <note>catalytic</note>
    </ligand>
</feature>
<gene>
    <name evidence="5" type="ORF">QVE165_LOCUS2252</name>
</gene>
<dbReference type="GO" id="GO:0007219">
    <property type="term" value="P:Notch signaling pathway"/>
    <property type="evidence" value="ECO:0007669"/>
    <property type="project" value="TreeGrafter"/>
</dbReference>
<feature type="transmembrane region" description="Helical" evidence="2">
    <location>
        <begin position="506"/>
        <end position="528"/>
    </location>
</feature>
<protein>
    <recommendedName>
        <fullName evidence="7">Disintegrin and metalloproteinase domain-containing protein 10</fullName>
    </recommendedName>
</protein>
<dbReference type="Gene3D" id="3.40.390.10">
    <property type="entry name" value="Collagenase (Catalytic Domain)"/>
    <property type="match status" value="1"/>
</dbReference>
<keyword evidence="2" id="KW-1133">Transmembrane helix</keyword>
<evidence type="ECO:0000256" key="1">
    <source>
        <dbReference type="PROSITE-ProRule" id="PRU00276"/>
    </source>
</evidence>
<keyword evidence="1" id="KW-0479">Metal-binding</keyword>
<feature type="domain" description="Peptidase M12B" evidence="4">
    <location>
        <begin position="24"/>
        <end position="285"/>
    </location>
</feature>
<dbReference type="SUPFAM" id="SSF57552">
    <property type="entry name" value="Blood coagulation inhibitor (disintegrin)"/>
    <property type="match status" value="1"/>
</dbReference>
<dbReference type="GO" id="GO:0006509">
    <property type="term" value="P:membrane protein ectodomain proteolysis"/>
    <property type="evidence" value="ECO:0007669"/>
    <property type="project" value="TreeGrafter"/>
</dbReference>
<comment type="caution">
    <text evidence="1">Lacks conserved residue(s) required for the propagation of feature annotation.</text>
</comment>
<dbReference type="SMART" id="SM00050">
    <property type="entry name" value="DISIN"/>
    <property type="match status" value="1"/>
</dbReference>
<keyword evidence="2" id="KW-0472">Membrane</keyword>
<dbReference type="Gene3D" id="4.10.70.10">
    <property type="entry name" value="Disintegrin domain"/>
    <property type="match status" value="1"/>
</dbReference>
<dbReference type="AlphaFoldDB" id="A0A813QB80"/>
<proteinExistence type="predicted"/>
<keyword evidence="2" id="KW-0812">Transmembrane</keyword>
<sequence>MYIYNLHIFYYLTCIILKTTSDTLYCSLHFIVDHPLWTLTFTTRANHDYFRTNTLLTTYIYRNVEGLNELYNHYRFPYTSKIKNVTVQFFVHGITVVTDNICNKKNLTNNPLEEFCSSDINSDALLDLIVRYSDYDKQHNNNEQACLYYGLTSRKLKLQNNQGIALGWSWRGHLCSELREINNWSPTKSGFNPRYYGNVGLVTVSFDASDYSLNKGEMTFFHEIGHSMNAHHDDDGEFKYRQKECNPSEEQGGSYLMYPSGTDGLLPNNRAYSHCTLDTISKYMETLSQSKPKCLSTIKKVQSKCDGILSSGEICDEHGTSSNCCTSDCKLKPHAVCSPSTGSCCQSSCQFYPSGYQCLAESECKMAVTCLGTSANCPDYDTNYFKPDKTLCRNGTLLCRNGSCQVSICTLYSLLPCQLKEREEQLCMIGCLNTHGLCIPYHTIDTNPDSSKILYLPYGSSCNTNQGFCDPSHKCLPLLLDDSINLISTGFSSLLLTNYSAIFKQYWWAFLLIILMQMILIPIVLFYFRSQCIPSDNPFLQ</sequence>
<keyword evidence="1" id="KW-0862">Zinc</keyword>
<dbReference type="Proteomes" id="UP000663832">
    <property type="component" value="Unassembled WGS sequence"/>
</dbReference>
<evidence type="ECO:0000259" key="3">
    <source>
        <dbReference type="PROSITE" id="PS50214"/>
    </source>
</evidence>
<comment type="caution">
    <text evidence="5">The sequence shown here is derived from an EMBL/GenBank/DDBJ whole genome shotgun (WGS) entry which is preliminary data.</text>
</comment>
<feature type="binding site" evidence="1">
    <location>
        <position position="232"/>
    </location>
    <ligand>
        <name>Zn(2+)</name>
        <dbReference type="ChEBI" id="CHEBI:29105"/>
        <note>catalytic</note>
    </ligand>
</feature>
<dbReference type="GO" id="GO:0005886">
    <property type="term" value="C:plasma membrane"/>
    <property type="evidence" value="ECO:0007669"/>
    <property type="project" value="TreeGrafter"/>
</dbReference>
<reference evidence="5" key="1">
    <citation type="submission" date="2021-02" db="EMBL/GenBank/DDBJ databases">
        <authorList>
            <person name="Nowell W R."/>
        </authorList>
    </citation>
    <scope>NUCLEOTIDE SEQUENCE</scope>
</reference>
<evidence type="ECO:0000313" key="5">
    <source>
        <dbReference type="EMBL" id="CAF0764588.1"/>
    </source>
</evidence>
<feature type="active site" evidence="1">
    <location>
        <position position="223"/>
    </location>
</feature>
<name>A0A813QB80_9BILA</name>
<dbReference type="InterPro" id="IPR001762">
    <property type="entry name" value="Disintegrin_dom"/>
</dbReference>
<evidence type="ECO:0000259" key="4">
    <source>
        <dbReference type="PROSITE" id="PS50215"/>
    </source>
</evidence>
<dbReference type="InterPro" id="IPR024079">
    <property type="entry name" value="MetalloPept_cat_dom_sf"/>
</dbReference>
<dbReference type="InterPro" id="IPR051489">
    <property type="entry name" value="ADAM_Metalloproteinase"/>
</dbReference>
<dbReference type="Pfam" id="PF13688">
    <property type="entry name" value="Reprolysin_5"/>
    <property type="match status" value="1"/>
</dbReference>